<accession>A0ABN5VTV7</accession>
<dbReference type="InterPro" id="IPR003439">
    <property type="entry name" value="ABC_transporter-like_ATP-bd"/>
</dbReference>
<evidence type="ECO:0000313" key="6">
    <source>
        <dbReference type="EMBL" id="BBC36897.1"/>
    </source>
</evidence>
<sequence length="258" mass="26949">MESSSSEPAPECPPEFPSASSAKARTEPPAVRAERVTRVHRDGRRELKSLDQVSLTVSAGEVVAVTGPSGAGKTSLLHILGGLDTGYQGRACVAGTDWQTLHGSERARFRRRTCGFVVQGLALLPQATAAENIEVPLLLDGVAPGARRTRVAEALALVGLEDQGAKLPDQLSGGQQQRVAIARALVNGPALILADEPTGSLDSTTAASVVRLLLAAARERGAAVVLVTHDPQVARHADASARLHSGRLDTPVHESPKE</sequence>
<dbReference type="EMBL" id="AP018448">
    <property type="protein sequence ID" value="BBC36897.1"/>
    <property type="molecule type" value="Genomic_DNA"/>
</dbReference>
<dbReference type="InterPro" id="IPR027417">
    <property type="entry name" value="P-loop_NTPase"/>
</dbReference>
<gene>
    <name evidence="6" type="ORF">SGFS_081910</name>
</gene>
<feature type="region of interest" description="Disordered" evidence="4">
    <location>
        <begin position="1"/>
        <end position="35"/>
    </location>
</feature>
<dbReference type="PROSITE" id="PS00211">
    <property type="entry name" value="ABC_TRANSPORTER_1"/>
    <property type="match status" value="1"/>
</dbReference>
<reference evidence="6 7" key="1">
    <citation type="journal article" date="2010" name="ChemBioChem">
        <title>Cloning and characterization of the biosynthetic gene cluster of 16-membered macrolide antibiotic FD-891: involvement of a dual functional cytochrome P450 monooxygenase catalyzing epoxidation and hydroxylation.</title>
        <authorList>
            <person name="Kudo F."/>
            <person name="Motegi A."/>
            <person name="Mizoue K."/>
            <person name="Eguchi T."/>
        </authorList>
    </citation>
    <scope>NUCLEOTIDE SEQUENCE [LARGE SCALE GENOMIC DNA]</scope>
    <source>
        <strain evidence="6 7">A-8890</strain>
    </source>
</reference>
<dbReference type="PANTHER" id="PTHR24220:SF648">
    <property type="entry name" value="ABC TRANSPORTER ATP-BINDING PROTEIN YTRE"/>
    <property type="match status" value="1"/>
</dbReference>
<feature type="region of interest" description="Disordered" evidence="4">
    <location>
        <begin position="238"/>
        <end position="258"/>
    </location>
</feature>
<evidence type="ECO:0000256" key="3">
    <source>
        <dbReference type="ARBA" id="ARBA00022840"/>
    </source>
</evidence>
<organism evidence="6 7">
    <name type="scientific">Streptomyces graminofaciens</name>
    <dbReference type="NCBI Taxonomy" id="68212"/>
    <lineage>
        <taxon>Bacteria</taxon>
        <taxon>Bacillati</taxon>
        <taxon>Actinomycetota</taxon>
        <taxon>Actinomycetes</taxon>
        <taxon>Kitasatosporales</taxon>
        <taxon>Streptomycetaceae</taxon>
        <taxon>Streptomyces</taxon>
    </lineage>
</organism>
<dbReference type="Proteomes" id="UP001321542">
    <property type="component" value="Chromosome"/>
</dbReference>
<evidence type="ECO:0000256" key="2">
    <source>
        <dbReference type="ARBA" id="ARBA00022741"/>
    </source>
</evidence>
<feature type="domain" description="ABC transporter" evidence="5">
    <location>
        <begin position="31"/>
        <end position="256"/>
    </location>
</feature>
<keyword evidence="7" id="KW-1185">Reference proteome</keyword>
<dbReference type="InterPro" id="IPR015854">
    <property type="entry name" value="ABC_transpr_LolD-like"/>
</dbReference>
<keyword evidence="1" id="KW-0813">Transport</keyword>
<evidence type="ECO:0000259" key="5">
    <source>
        <dbReference type="PROSITE" id="PS50893"/>
    </source>
</evidence>
<protein>
    <recommendedName>
        <fullName evidence="5">ABC transporter domain-containing protein</fullName>
    </recommendedName>
</protein>
<dbReference type="SUPFAM" id="SSF52540">
    <property type="entry name" value="P-loop containing nucleoside triphosphate hydrolases"/>
    <property type="match status" value="1"/>
</dbReference>
<dbReference type="PANTHER" id="PTHR24220">
    <property type="entry name" value="IMPORT ATP-BINDING PROTEIN"/>
    <property type="match status" value="1"/>
</dbReference>
<dbReference type="InterPro" id="IPR003593">
    <property type="entry name" value="AAA+_ATPase"/>
</dbReference>
<dbReference type="PROSITE" id="PS50893">
    <property type="entry name" value="ABC_TRANSPORTER_2"/>
    <property type="match status" value="1"/>
</dbReference>
<dbReference type="RefSeq" id="WP_079079059.1">
    <property type="nucleotide sequence ID" value="NZ_AP018448.1"/>
</dbReference>
<dbReference type="Pfam" id="PF00005">
    <property type="entry name" value="ABC_tran"/>
    <property type="match status" value="1"/>
</dbReference>
<name>A0ABN5VTV7_9ACTN</name>
<dbReference type="SMART" id="SM00382">
    <property type="entry name" value="AAA"/>
    <property type="match status" value="1"/>
</dbReference>
<evidence type="ECO:0000313" key="7">
    <source>
        <dbReference type="Proteomes" id="UP001321542"/>
    </source>
</evidence>
<evidence type="ECO:0000256" key="1">
    <source>
        <dbReference type="ARBA" id="ARBA00022448"/>
    </source>
</evidence>
<reference evidence="6 7" key="2">
    <citation type="journal article" date="2023" name="ChemBioChem">
        <title>Acyltransferase Domain Exchange between Two Independent Type I Polyketide Synthases in the Same Producer Strain of Macrolide Antibiotics.</title>
        <authorList>
            <person name="Kudo F."/>
            <person name="Kishikawa K."/>
            <person name="Tsuboi K."/>
            <person name="Kido T."/>
            <person name="Usui T."/>
            <person name="Hashimoto J."/>
            <person name="Shin-Ya K."/>
            <person name="Miyanaga A."/>
            <person name="Eguchi T."/>
        </authorList>
    </citation>
    <scope>NUCLEOTIDE SEQUENCE [LARGE SCALE GENOMIC DNA]</scope>
    <source>
        <strain evidence="6 7">A-8890</strain>
    </source>
</reference>
<keyword evidence="2" id="KW-0547">Nucleotide-binding</keyword>
<dbReference type="CDD" id="cd03255">
    <property type="entry name" value="ABC_MJ0796_LolCDE_FtsE"/>
    <property type="match status" value="1"/>
</dbReference>
<dbReference type="InterPro" id="IPR017871">
    <property type="entry name" value="ABC_transporter-like_CS"/>
</dbReference>
<dbReference type="Gene3D" id="3.40.50.300">
    <property type="entry name" value="P-loop containing nucleotide triphosphate hydrolases"/>
    <property type="match status" value="1"/>
</dbReference>
<evidence type="ECO:0000256" key="4">
    <source>
        <dbReference type="SAM" id="MobiDB-lite"/>
    </source>
</evidence>
<keyword evidence="3" id="KW-0067">ATP-binding</keyword>
<proteinExistence type="predicted"/>
<dbReference type="InterPro" id="IPR017911">
    <property type="entry name" value="MacB-like_ATP-bd"/>
</dbReference>